<dbReference type="NCBIfam" id="NF002854">
    <property type="entry name" value="PRK03147.1"/>
    <property type="match status" value="1"/>
</dbReference>
<evidence type="ECO:0000256" key="4">
    <source>
        <dbReference type="ARBA" id="ARBA00023157"/>
    </source>
</evidence>
<dbReference type="InterPro" id="IPR000866">
    <property type="entry name" value="AhpC/TSA"/>
</dbReference>
<dbReference type="InterPro" id="IPR036249">
    <property type="entry name" value="Thioredoxin-like_sf"/>
</dbReference>
<keyword evidence="4" id="KW-1015">Disulfide bond</keyword>
<keyword evidence="6" id="KW-0472">Membrane</keyword>
<evidence type="ECO:0000256" key="6">
    <source>
        <dbReference type="SAM" id="Phobius"/>
    </source>
</evidence>
<dbReference type="InterPro" id="IPR013766">
    <property type="entry name" value="Thioredoxin_domain"/>
</dbReference>
<keyword evidence="3" id="KW-0735">Signal-anchor</keyword>
<reference evidence="8 9" key="1">
    <citation type="submission" date="2020-03" db="EMBL/GenBank/DDBJ databases">
        <title>Assessment of the enzymatic potential of alkaline-tolerant lipase obtained from Bacillus luteus H11 (technogenic soil) for the bioremediation of saline soils contaminated with petroleum substances.</title>
        <authorList>
            <person name="Kalwasinska A."/>
        </authorList>
    </citation>
    <scope>NUCLEOTIDE SEQUENCE [LARGE SCALE GENOMIC DNA]</scope>
    <source>
        <strain evidence="8 9">H11</strain>
    </source>
</reference>
<keyword evidence="9" id="KW-1185">Reference proteome</keyword>
<dbReference type="PROSITE" id="PS51352">
    <property type="entry name" value="THIOREDOXIN_2"/>
    <property type="match status" value="1"/>
</dbReference>
<dbReference type="InterPro" id="IPR050553">
    <property type="entry name" value="Thioredoxin_ResA/DsbE_sf"/>
</dbReference>
<evidence type="ECO:0000256" key="3">
    <source>
        <dbReference type="ARBA" id="ARBA00022968"/>
    </source>
</evidence>
<dbReference type="Proteomes" id="UP000752012">
    <property type="component" value="Unassembled WGS sequence"/>
</dbReference>
<gene>
    <name evidence="8" type="primary">resA</name>
    <name evidence="8" type="ORF">HCN83_01215</name>
</gene>
<dbReference type="PANTHER" id="PTHR42852">
    <property type="entry name" value="THIOL:DISULFIDE INTERCHANGE PROTEIN DSBE"/>
    <property type="match status" value="1"/>
</dbReference>
<evidence type="ECO:0000259" key="7">
    <source>
        <dbReference type="PROSITE" id="PS51352"/>
    </source>
</evidence>
<feature type="transmembrane region" description="Helical" evidence="6">
    <location>
        <begin position="7"/>
        <end position="25"/>
    </location>
</feature>
<evidence type="ECO:0000256" key="2">
    <source>
        <dbReference type="ARBA" id="ARBA00022748"/>
    </source>
</evidence>
<name>A0A969PL52_9BACI</name>
<dbReference type="RefSeq" id="WP_168004470.1">
    <property type="nucleotide sequence ID" value="NZ_JAATHJ010000001.1"/>
</dbReference>
<comment type="subcellular location">
    <subcellularLocation>
        <location evidence="1">Cell envelope</location>
    </subcellularLocation>
</comment>
<keyword evidence="5" id="KW-0676">Redox-active center</keyword>
<keyword evidence="6" id="KW-0812">Transmembrane</keyword>
<sequence>MKKNRLLIRSSILLVMLLAIGYTFYNHFSEDQGLVAEGDEAPDFVLENMEGEEMYLEDFEGEGVYLNFWATYCTYCRDKMEYLNEHFEEYEELGVQVLNVNVDETELQVERHEQRFQLDYELYIDRNMLVSSAYGVGVLPSVFLIDETGEVQEHHVGGKTEQQVVESLDSLVPDQSAS</sequence>
<dbReference type="GO" id="GO:0017004">
    <property type="term" value="P:cytochrome complex assembly"/>
    <property type="evidence" value="ECO:0007669"/>
    <property type="project" value="UniProtKB-KW"/>
</dbReference>
<evidence type="ECO:0000313" key="9">
    <source>
        <dbReference type="Proteomes" id="UP000752012"/>
    </source>
</evidence>
<proteinExistence type="predicted"/>
<keyword evidence="6" id="KW-1133">Transmembrane helix</keyword>
<evidence type="ECO:0000313" key="8">
    <source>
        <dbReference type="EMBL" id="NJP36200.1"/>
    </source>
</evidence>
<accession>A0A969PL52</accession>
<evidence type="ECO:0000256" key="5">
    <source>
        <dbReference type="ARBA" id="ARBA00023284"/>
    </source>
</evidence>
<dbReference type="Pfam" id="PF00578">
    <property type="entry name" value="AhpC-TSA"/>
    <property type="match status" value="1"/>
</dbReference>
<organism evidence="8 9">
    <name type="scientific">Alkalicoccus luteus</name>
    <dbReference type="NCBI Taxonomy" id="1237094"/>
    <lineage>
        <taxon>Bacteria</taxon>
        <taxon>Bacillati</taxon>
        <taxon>Bacillota</taxon>
        <taxon>Bacilli</taxon>
        <taxon>Bacillales</taxon>
        <taxon>Bacillaceae</taxon>
        <taxon>Alkalicoccus</taxon>
    </lineage>
</organism>
<dbReference type="GO" id="GO:0030313">
    <property type="term" value="C:cell envelope"/>
    <property type="evidence" value="ECO:0007669"/>
    <property type="project" value="UniProtKB-SubCell"/>
</dbReference>
<dbReference type="PANTHER" id="PTHR42852:SF6">
    <property type="entry name" value="THIOL:DISULFIDE INTERCHANGE PROTEIN DSBE"/>
    <property type="match status" value="1"/>
</dbReference>
<dbReference type="GO" id="GO:0016209">
    <property type="term" value="F:antioxidant activity"/>
    <property type="evidence" value="ECO:0007669"/>
    <property type="project" value="InterPro"/>
</dbReference>
<dbReference type="SUPFAM" id="SSF52833">
    <property type="entry name" value="Thioredoxin-like"/>
    <property type="match status" value="1"/>
</dbReference>
<dbReference type="EMBL" id="JAATHJ010000001">
    <property type="protein sequence ID" value="NJP36200.1"/>
    <property type="molecule type" value="Genomic_DNA"/>
</dbReference>
<keyword evidence="2" id="KW-0201">Cytochrome c-type biogenesis</keyword>
<dbReference type="AlphaFoldDB" id="A0A969PL52"/>
<protein>
    <submittedName>
        <fullName evidence="8">Thiol-disulfide oxidoreductase ResA</fullName>
    </submittedName>
</protein>
<dbReference type="GO" id="GO:0016491">
    <property type="term" value="F:oxidoreductase activity"/>
    <property type="evidence" value="ECO:0007669"/>
    <property type="project" value="InterPro"/>
</dbReference>
<dbReference type="CDD" id="cd02966">
    <property type="entry name" value="TlpA_like_family"/>
    <property type="match status" value="1"/>
</dbReference>
<evidence type="ECO:0000256" key="1">
    <source>
        <dbReference type="ARBA" id="ARBA00004196"/>
    </source>
</evidence>
<dbReference type="Gene3D" id="3.40.30.10">
    <property type="entry name" value="Glutaredoxin"/>
    <property type="match status" value="1"/>
</dbReference>
<feature type="domain" description="Thioredoxin" evidence="7">
    <location>
        <begin position="35"/>
        <end position="173"/>
    </location>
</feature>
<comment type="caution">
    <text evidence="8">The sequence shown here is derived from an EMBL/GenBank/DDBJ whole genome shotgun (WGS) entry which is preliminary data.</text>
</comment>